<dbReference type="Ensembl" id="ENSNMLT00000033924.1">
    <property type="protein sequence ID" value="ENSNMLP00000030417.1"/>
    <property type="gene ID" value="ENSNMLG00000019187.1"/>
</dbReference>
<evidence type="ECO:0000256" key="2">
    <source>
        <dbReference type="ARBA" id="ARBA00022737"/>
    </source>
</evidence>
<accession>A0A8C6U6G4</accession>
<dbReference type="SUPFAM" id="SSF52540">
    <property type="entry name" value="P-loop containing nucleoside triphosphate hydrolases"/>
    <property type="match status" value="1"/>
</dbReference>
<keyword evidence="1" id="KW-0853">WD repeat</keyword>
<dbReference type="Pfam" id="PF25469">
    <property type="entry name" value="WHD_NWD1"/>
    <property type="match status" value="1"/>
</dbReference>
<feature type="domain" description="NWD1/2-like winged helix-turn-helix" evidence="4">
    <location>
        <begin position="506"/>
        <end position="618"/>
    </location>
</feature>
<evidence type="ECO:0000313" key="6">
    <source>
        <dbReference type="Proteomes" id="UP000694523"/>
    </source>
</evidence>
<dbReference type="SUPFAM" id="SSF69322">
    <property type="entry name" value="Tricorn protease domain 2"/>
    <property type="match status" value="1"/>
</dbReference>
<sequence length="1470" mass="163615">KCARFRWGLKGYFRIFDIGPHFLVIQSVVDVWRYFFLKFMQFLYLKSLALVGHEYGTVALPSQVEVSEFQMLLQESQRSGASTHELEKIYSRDENNIPPSYCLKSQPVELYYAFSFNNHLIEAEMINPITLYVPQAEFEHPDECRNIFQTAVHLCVLSGQMAPEKAQGYCRSGETSICWCWWDLDTVKSSFLTPEALLSFLCDDFLLGLVIPCNLLVYTTTTECPHGFTTVRRRCYAESLSHQVNSDLEKLMEIRIQDEIRKYVQSEHWRPLLITGGPCTGKTVLIAHCSQQTKSWLPDCEPVVVPFFCSFSLKSSPKRLLSSLCYQIARSYHNHFPPQQDPPTLKQHISTLTSSLPSPKYPLVILISGLDQMDYNCGLQVIESFPSPLPKNLKLLLIASSSRKHIVKAMELHYPCCTMSGSELEVKESGVFCVELGLPNRKQSVKMLASLLSACGRGITSGQQALVNQALTSCSRPLYARLLHKLASNWHSDSEVTESTLPDGVHSSISSLLDHLESKHGFHLVAHAVCYLTLCRTGLTEAELTDLLSNDNKVLALYLKHCDGYLPKLRVPQAEVEKLILDLKPFLCRRTAANSVVLFWVSRHFELVIAKKYLNSSKRSEFHSDMADYYSGRWSCGCAKPLEQDNSETKINIDRQPSSQPFLFTCSSKEVGHENLKKILELPHHLKESGRLEELHKLVLTLDFQQAMVQARLLTDLVAMLETEGFCKEQTLLANVLNSSACFLNDSPTELPSVMELTILPYKSVFPDLEGYANAIQQERKKRNVGVVLHPASSTVHAFKSVRSQAGGKLREAVVTRCGTVVQIMDNGSVWVCENNGKELVKLTLSSEQEEVKFGGLKSSGHFVLLSSLCEKHFLWDVTGTHFLFEIKDSIRTPKALENVFASQEKLCIHWQDEHFVSTFQISSGSMTHFQCQNQVTCVACSSDTLFCGQAEGTVSIFDISTASLLSTCSNPNQKTVVSIFTSDHTQQIGCIDKTGDLSLWDISKEATQIVKETHLDSKLAPKERAFRQGLLSPDGHFLLALLDRSSSVLVWRLATGECILSLGACPPPHTLFKLPSDIICVSSDGSFSSWDSEMIYAAGIARKMSRGVREVVIERDGDGFFSSDGSEAVWKWSLDTGQCCACLLHSDPVEKMCLSPDNINLVTLSSDDIYIWQTESGQNTMRISGSKASGILITPNSNFGVSLSEHGLSRVWKLGSGAIICTIHLYLSDAQISAESTFLIGLHRGELLAAGLWSGAIHKRFCCDEISKVAAFQTLTNHPNFVIVLLASGSLYTWNVAEETVFRHCKIPIHCQLKEFKMSSNGSYALLSTRGAKLTILDLSQFRIRSYTTNGDVVTACLDTSGCYAICCTRQTNDCQCFLHTRPVLTVIRLEDGNSVGSLYLPKNPISVAVSEQHCVVVGFEDGAVGVYYFVIDGEQPMSTTGKSHVITCPFDGAPSTWLSLTAPNVVWS</sequence>
<keyword evidence="2" id="KW-0677">Repeat</keyword>
<dbReference type="InterPro" id="IPR056884">
    <property type="entry name" value="NPHP3-like_N"/>
</dbReference>
<dbReference type="InterPro" id="IPR001680">
    <property type="entry name" value="WD40_rpt"/>
</dbReference>
<evidence type="ECO:0000256" key="1">
    <source>
        <dbReference type="ARBA" id="ARBA00022574"/>
    </source>
</evidence>
<dbReference type="PANTHER" id="PTHR19871">
    <property type="entry name" value="BETA TRANSDUCIN-RELATED PROTEIN"/>
    <property type="match status" value="1"/>
</dbReference>
<evidence type="ECO:0000259" key="4">
    <source>
        <dbReference type="Pfam" id="PF25469"/>
    </source>
</evidence>
<name>A0A8C6U6G4_9GOBI</name>
<reference evidence="5" key="1">
    <citation type="submission" date="2025-08" db="UniProtKB">
        <authorList>
            <consortium name="Ensembl"/>
        </authorList>
    </citation>
    <scope>IDENTIFICATION</scope>
</reference>
<dbReference type="InterPro" id="IPR015943">
    <property type="entry name" value="WD40/YVTN_repeat-like_dom_sf"/>
</dbReference>
<dbReference type="PANTHER" id="PTHR19871:SF29">
    <property type="entry name" value="NACHT AND WD REPEAT DOMAIN-CONTAINING PROTEIN 2-LIKE"/>
    <property type="match status" value="1"/>
</dbReference>
<dbReference type="Gene3D" id="3.40.50.300">
    <property type="entry name" value="P-loop containing nucleotide triphosphate hydrolases"/>
    <property type="match status" value="1"/>
</dbReference>
<dbReference type="InterPro" id="IPR052752">
    <property type="entry name" value="NACHT-WD_repeat"/>
</dbReference>
<reference evidence="5" key="2">
    <citation type="submission" date="2025-09" db="UniProtKB">
        <authorList>
            <consortium name="Ensembl"/>
        </authorList>
    </citation>
    <scope>IDENTIFICATION</scope>
</reference>
<evidence type="ECO:0008006" key="7">
    <source>
        <dbReference type="Google" id="ProtNLM"/>
    </source>
</evidence>
<evidence type="ECO:0000259" key="3">
    <source>
        <dbReference type="Pfam" id="PF24883"/>
    </source>
</evidence>
<organism evidence="5 6">
    <name type="scientific">Neogobius melanostomus</name>
    <name type="common">round goby</name>
    <dbReference type="NCBI Taxonomy" id="47308"/>
    <lineage>
        <taxon>Eukaryota</taxon>
        <taxon>Metazoa</taxon>
        <taxon>Chordata</taxon>
        <taxon>Craniata</taxon>
        <taxon>Vertebrata</taxon>
        <taxon>Euteleostomi</taxon>
        <taxon>Actinopterygii</taxon>
        <taxon>Neopterygii</taxon>
        <taxon>Teleostei</taxon>
        <taxon>Neoteleostei</taxon>
        <taxon>Acanthomorphata</taxon>
        <taxon>Gobiaria</taxon>
        <taxon>Gobiiformes</taxon>
        <taxon>Gobioidei</taxon>
        <taxon>Gobiidae</taxon>
        <taxon>Benthophilinae</taxon>
        <taxon>Neogobiini</taxon>
        <taxon>Neogobius</taxon>
    </lineage>
</organism>
<feature type="domain" description="Nephrocystin 3-like N-terminal" evidence="3">
    <location>
        <begin position="260"/>
        <end position="397"/>
    </location>
</feature>
<protein>
    <recommendedName>
        <fullName evidence="7">NACHT domain-containing protein</fullName>
    </recommendedName>
</protein>
<dbReference type="InterPro" id="IPR036322">
    <property type="entry name" value="WD40_repeat_dom_sf"/>
</dbReference>
<keyword evidence="6" id="KW-1185">Reference proteome</keyword>
<dbReference type="Proteomes" id="UP000694523">
    <property type="component" value="Unplaced"/>
</dbReference>
<dbReference type="SMART" id="SM00320">
    <property type="entry name" value="WD40"/>
    <property type="match status" value="4"/>
</dbReference>
<dbReference type="InterPro" id="IPR027417">
    <property type="entry name" value="P-loop_NTPase"/>
</dbReference>
<dbReference type="SUPFAM" id="SSF50978">
    <property type="entry name" value="WD40 repeat-like"/>
    <property type="match status" value="1"/>
</dbReference>
<proteinExistence type="predicted"/>
<dbReference type="InterPro" id="IPR057588">
    <property type="entry name" value="NWD1/2-like_WH"/>
</dbReference>
<evidence type="ECO:0000313" key="5">
    <source>
        <dbReference type="Ensembl" id="ENSNMLP00000030417.1"/>
    </source>
</evidence>
<dbReference type="Pfam" id="PF24883">
    <property type="entry name" value="NPHP3_N"/>
    <property type="match status" value="1"/>
</dbReference>
<dbReference type="Gene3D" id="2.130.10.10">
    <property type="entry name" value="YVTN repeat-like/Quinoprotein amine dehydrogenase"/>
    <property type="match status" value="2"/>
</dbReference>